<evidence type="ECO:0000313" key="2">
    <source>
        <dbReference type="Proteomes" id="UP000558688"/>
    </source>
</evidence>
<name>A0A8H5EHV8_FUSOX</name>
<comment type="caution">
    <text evidence="1">The sequence shown here is derived from an EMBL/GenBank/DDBJ whole genome shotgun (WGS) entry which is preliminary data.</text>
</comment>
<evidence type="ECO:0000313" key="1">
    <source>
        <dbReference type="EMBL" id="KAF5261273.1"/>
    </source>
</evidence>
<dbReference type="EMBL" id="JAAFOW010001304">
    <property type="protein sequence ID" value="KAF5261273.1"/>
    <property type="molecule type" value="Genomic_DNA"/>
</dbReference>
<reference evidence="1" key="1">
    <citation type="submission" date="2020-02" db="EMBL/GenBank/DDBJ databases">
        <title>Identification and distribution of gene clusters putatively required for synthesis of sphingolipid metabolism inhibitors in phylogenetically diverse species of the filamentous fungus Fusarium.</title>
        <authorList>
            <person name="Kim H.-S."/>
            <person name="Busman M."/>
            <person name="Brown D.W."/>
            <person name="Divon H."/>
            <person name="Uhlig S."/>
            <person name="Proctor R.H."/>
        </authorList>
    </citation>
    <scope>NUCLEOTIDE SEQUENCE [LARGE SCALE GENOMIC DNA]</scope>
    <source>
        <strain evidence="1">NRRL 39464</strain>
    </source>
</reference>
<organism evidence="1 2">
    <name type="scientific">Fusarium oxysporum</name>
    <name type="common">Fusarium vascular wilt</name>
    <dbReference type="NCBI Taxonomy" id="5507"/>
    <lineage>
        <taxon>Eukaryota</taxon>
        <taxon>Fungi</taxon>
        <taxon>Dikarya</taxon>
        <taxon>Ascomycota</taxon>
        <taxon>Pezizomycotina</taxon>
        <taxon>Sordariomycetes</taxon>
        <taxon>Hypocreomycetidae</taxon>
        <taxon>Hypocreales</taxon>
        <taxon>Nectriaceae</taxon>
        <taxon>Fusarium</taxon>
        <taxon>Fusarium oxysporum species complex</taxon>
    </lineage>
</organism>
<dbReference type="Proteomes" id="UP000558688">
    <property type="component" value="Unassembled WGS sequence"/>
</dbReference>
<dbReference type="AlphaFoldDB" id="A0A8H5EHV8"/>
<gene>
    <name evidence="1" type="ORF">FOXYS1_8018</name>
</gene>
<proteinExistence type="predicted"/>
<sequence length="54" mass="6053">MGSISHLPAYGYRLLPVVIDEIARDGPDRVLFYTPRNGQPSQGYDEVNTKIFAN</sequence>
<protein>
    <submittedName>
        <fullName evidence="1">Uncharacterized protein</fullName>
    </submittedName>
</protein>
<accession>A0A8H5EHV8</accession>
<feature type="non-terminal residue" evidence="1">
    <location>
        <position position="54"/>
    </location>
</feature>